<dbReference type="InterPro" id="IPR042094">
    <property type="entry name" value="T2SS_GspF_sf"/>
</dbReference>
<dbReference type="PRINTS" id="PR00812">
    <property type="entry name" value="BCTERIALGSPF"/>
</dbReference>
<feature type="transmembrane region" description="Helical" evidence="9">
    <location>
        <begin position="394"/>
        <end position="414"/>
    </location>
</feature>
<comment type="similarity">
    <text evidence="2">Belongs to the GSP F family.</text>
</comment>
<comment type="subcellular location">
    <subcellularLocation>
        <location evidence="1">Cell inner membrane</location>
        <topology evidence="1">Multi-pass membrane protein</topology>
    </subcellularLocation>
</comment>
<dbReference type="InterPro" id="IPR003004">
    <property type="entry name" value="GspF/PilC"/>
</dbReference>
<sequence length="421" mass="45169">MPAPDRMTSAPQFRWEGLDRHNRPQRGVVQASDEAQARARLRQQGMRVARLRREAGAPAFDNGQAAPSNPATARTRGRISAKQIALFTRQLATMLRAGLPLLQSLDIAIRGAGQSALAALLADVRQAVARGESLHAALARHPRQFDALFCNLVRAAEEAGMLESMLERIALYREKSLALRGKVRAALAYPCAVVLVAIIVTVVIMLWVVPAFEQMFQQFGAELPLPTRIVMATARLLGQHGPWLLLGTLVAGVLSTLAWRRHLRLRLAAQRLSLSLPLFGKLLRQAALARWSRTFGTLFGAGIALVEALETVSGAAGNVVYAEASLAVRDAVRNGASLHAAMQATGVFPDLAVQMTAVGEEAGALDAMLARIADLNEREVDDAVTALTSLMEPVIMAVLGVVIGGLVVALYLPVFRMGAVV</sequence>
<feature type="region of interest" description="Disordered" evidence="8">
    <location>
        <begin position="1"/>
        <end position="32"/>
    </location>
</feature>
<evidence type="ECO:0000256" key="2">
    <source>
        <dbReference type="ARBA" id="ARBA00005745"/>
    </source>
</evidence>
<keyword evidence="5 9" id="KW-0812">Transmembrane</keyword>
<dbReference type="PANTHER" id="PTHR30012:SF7">
    <property type="entry name" value="PROTEIN TRANSPORT PROTEIN HOFC HOMOLOG"/>
    <property type="match status" value="1"/>
</dbReference>
<feature type="domain" description="Type II secretion system protein GspF" evidence="10">
    <location>
        <begin position="291"/>
        <end position="413"/>
    </location>
</feature>
<evidence type="ECO:0000256" key="1">
    <source>
        <dbReference type="ARBA" id="ARBA00004429"/>
    </source>
</evidence>
<evidence type="ECO:0000256" key="7">
    <source>
        <dbReference type="ARBA" id="ARBA00023136"/>
    </source>
</evidence>
<keyword evidence="4" id="KW-0997">Cell inner membrane</keyword>
<evidence type="ECO:0000256" key="6">
    <source>
        <dbReference type="ARBA" id="ARBA00022989"/>
    </source>
</evidence>
<dbReference type="FunFam" id="1.20.81.30:FF:000001">
    <property type="entry name" value="Type II secretion system protein F"/>
    <property type="match status" value="2"/>
</dbReference>
<keyword evidence="6 9" id="KW-1133">Transmembrane helix</keyword>
<dbReference type="InterPro" id="IPR018076">
    <property type="entry name" value="T2SS_GspF_dom"/>
</dbReference>
<evidence type="ECO:0000259" key="10">
    <source>
        <dbReference type="Pfam" id="PF00482"/>
    </source>
</evidence>
<organism evidence="11 12">
    <name type="scientific">Herbaspirillum aquaticum</name>
    <dbReference type="NCBI Taxonomy" id="568783"/>
    <lineage>
        <taxon>Bacteria</taxon>
        <taxon>Pseudomonadati</taxon>
        <taxon>Pseudomonadota</taxon>
        <taxon>Betaproteobacteria</taxon>
        <taxon>Burkholderiales</taxon>
        <taxon>Oxalobacteraceae</taxon>
        <taxon>Herbaspirillum</taxon>
    </lineage>
</organism>
<accession>A0A225STJ1</accession>
<evidence type="ECO:0000256" key="4">
    <source>
        <dbReference type="ARBA" id="ARBA00022519"/>
    </source>
</evidence>
<dbReference type="Gene3D" id="1.20.81.30">
    <property type="entry name" value="Type II secretion system (T2SS), domain F"/>
    <property type="match status" value="2"/>
</dbReference>
<protein>
    <submittedName>
        <fullName evidence="11">Type II secretion system protein F</fullName>
    </submittedName>
</protein>
<proteinExistence type="inferred from homology"/>
<dbReference type="EMBL" id="NJGV01000013">
    <property type="protein sequence ID" value="OWY33931.1"/>
    <property type="molecule type" value="Genomic_DNA"/>
</dbReference>
<reference evidence="11 12" key="1">
    <citation type="journal article" date="2010" name="Int. J. Syst. Evol. Microbiol.">
        <title>Reclassification of Herbaspirillum putei as a later heterotypic synonym of Herbaspirillum huttiense, with the description of H. huttiense subsp. huttiense subsp. nov. and H. huttiense subsp. putei subsp. nov., comb. nov., and description of Herbaspirillum aquaticum sp. nov.</title>
        <authorList>
            <person name="Dobritsa A.P."/>
            <person name="Reddy M.C."/>
            <person name="Samadpour M."/>
        </authorList>
    </citation>
    <scope>NUCLEOTIDE SEQUENCE [LARGE SCALE GENOMIC DNA]</scope>
    <source>
        <strain evidence="11 12">IEH 4430</strain>
    </source>
</reference>
<keyword evidence="12" id="KW-1185">Reference proteome</keyword>
<keyword evidence="7 9" id="KW-0472">Membrane</keyword>
<evidence type="ECO:0000313" key="11">
    <source>
        <dbReference type="EMBL" id="OWY33931.1"/>
    </source>
</evidence>
<feature type="transmembrane region" description="Helical" evidence="9">
    <location>
        <begin position="241"/>
        <end position="259"/>
    </location>
</feature>
<dbReference type="PANTHER" id="PTHR30012">
    <property type="entry name" value="GENERAL SECRETION PATHWAY PROTEIN"/>
    <property type="match status" value="1"/>
</dbReference>
<evidence type="ECO:0000256" key="8">
    <source>
        <dbReference type="SAM" id="MobiDB-lite"/>
    </source>
</evidence>
<keyword evidence="3" id="KW-1003">Cell membrane</keyword>
<feature type="domain" description="Type II secretion system protein GspF" evidence="10">
    <location>
        <begin position="87"/>
        <end position="210"/>
    </location>
</feature>
<evidence type="ECO:0000256" key="5">
    <source>
        <dbReference type="ARBA" id="ARBA00022692"/>
    </source>
</evidence>
<dbReference type="AlphaFoldDB" id="A0A225STJ1"/>
<dbReference type="GO" id="GO:0005886">
    <property type="term" value="C:plasma membrane"/>
    <property type="evidence" value="ECO:0007669"/>
    <property type="project" value="UniProtKB-SubCell"/>
</dbReference>
<dbReference type="Proteomes" id="UP000214747">
    <property type="component" value="Unassembled WGS sequence"/>
</dbReference>
<comment type="caution">
    <text evidence="11">The sequence shown here is derived from an EMBL/GenBank/DDBJ whole genome shotgun (WGS) entry which is preliminary data.</text>
</comment>
<dbReference type="GO" id="GO:0015628">
    <property type="term" value="P:protein secretion by the type II secretion system"/>
    <property type="evidence" value="ECO:0007669"/>
    <property type="project" value="TreeGrafter"/>
</dbReference>
<gene>
    <name evidence="11" type="ORF">CEJ45_14985</name>
</gene>
<evidence type="ECO:0000256" key="9">
    <source>
        <dbReference type="SAM" id="Phobius"/>
    </source>
</evidence>
<dbReference type="Pfam" id="PF00482">
    <property type="entry name" value="T2SSF"/>
    <property type="match status" value="2"/>
</dbReference>
<feature type="transmembrane region" description="Helical" evidence="9">
    <location>
        <begin position="186"/>
        <end position="209"/>
    </location>
</feature>
<evidence type="ECO:0000256" key="3">
    <source>
        <dbReference type="ARBA" id="ARBA00022475"/>
    </source>
</evidence>
<feature type="region of interest" description="Disordered" evidence="8">
    <location>
        <begin position="55"/>
        <end position="75"/>
    </location>
</feature>
<evidence type="ECO:0000313" key="12">
    <source>
        <dbReference type="Proteomes" id="UP000214747"/>
    </source>
</evidence>
<name>A0A225STJ1_9BURK</name>